<evidence type="ECO:0000256" key="2">
    <source>
        <dbReference type="ARBA" id="ARBA00022475"/>
    </source>
</evidence>
<evidence type="ECO:0000313" key="10">
    <source>
        <dbReference type="EMBL" id="PMP63147.1"/>
    </source>
</evidence>
<feature type="transmembrane region" description="Helical" evidence="8">
    <location>
        <begin position="198"/>
        <end position="216"/>
    </location>
</feature>
<organism evidence="10 11">
    <name type="scientific">Caldimicrobium thiodismutans</name>
    <dbReference type="NCBI Taxonomy" id="1653476"/>
    <lineage>
        <taxon>Bacteria</taxon>
        <taxon>Pseudomonadati</taxon>
        <taxon>Thermodesulfobacteriota</taxon>
        <taxon>Thermodesulfobacteria</taxon>
        <taxon>Thermodesulfobacteriales</taxon>
        <taxon>Thermodesulfobacteriaceae</taxon>
        <taxon>Caldimicrobium</taxon>
    </lineage>
</organism>
<comment type="subcellular location">
    <subcellularLocation>
        <location evidence="1">Cell membrane</location>
        <topology evidence="1">Multi-pass membrane protein</topology>
    </subcellularLocation>
</comment>
<evidence type="ECO:0000256" key="8">
    <source>
        <dbReference type="SAM" id="Phobius"/>
    </source>
</evidence>
<dbReference type="Pfam" id="PF13231">
    <property type="entry name" value="PMT_2"/>
    <property type="match status" value="1"/>
</dbReference>
<feature type="transmembrane region" description="Helical" evidence="8">
    <location>
        <begin position="109"/>
        <end position="126"/>
    </location>
</feature>
<dbReference type="AlphaFoldDB" id="A0A2N7PJQ7"/>
<feature type="transmembrane region" description="Helical" evidence="8">
    <location>
        <begin position="161"/>
        <end position="186"/>
    </location>
</feature>
<dbReference type="EMBL" id="PNIE01000044">
    <property type="protein sequence ID" value="PMP63147.1"/>
    <property type="molecule type" value="Genomic_DNA"/>
</dbReference>
<dbReference type="Proteomes" id="UP000235731">
    <property type="component" value="Unassembled WGS sequence"/>
</dbReference>
<dbReference type="InterPro" id="IPR050297">
    <property type="entry name" value="LipidA_mod_glycosyltrf_83"/>
</dbReference>
<feature type="transmembrane region" description="Helical" evidence="8">
    <location>
        <begin position="319"/>
        <end position="337"/>
    </location>
</feature>
<comment type="caution">
    <text evidence="10">The sequence shown here is derived from an EMBL/GenBank/DDBJ whole genome shotgun (WGS) entry which is preliminary data.</text>
</comment>
<proteinExistence type="predicted"/>
<sequence>MQRSTYLDCLFSVGGLFLLILFTGKFFYLKEFPLPLSYDESYYWDWSRHLDWGYYNKPPMVAWLIFLSTKVLGISEFAVRLPALLSLTGVQVLLYVLTFRYFGEYLARAHLFVLSFVPIFFVYSFIMTIDPPLLFFWTLSIFFLVEYLKNQTLLSAFLTGFSMGLAILTKQTAFVLPFLTFVYFMLFEKKLLSLKKTYLLLLLPFLLYLPNFYWNLKYGFVLFIHTAEHFERKGLSTRYYLKFFVGLLFLFGPIFLPFFYYYGFKYWKKFLFFLKHGFDEKIGADKVFQLKILNLFYLFSFIPLFCLLILSLLKPLNHNWIMPFFISSYFFGIYFLLQKGITRFFYLLNLLITLGLCLFMLALPKKPDLLGKNSALLFYKFYGWKELSQSVEKHYKKGLYLLASHREIASSLAFYMKAHPEVYVVNLEKRPENQYHLWRKDDELIGKEVLYVQKGIFEPKVLLNPKRLEELRLNFYGLEKSFSVWKGIYVKGEKR</sequence>
<evidence type="ECO:0000256" key="6">
    <source>
        <dbReference type="ARBA" id="ARBA00022989"/>
    </source>
</evidence>
<evidence type="ECO:0000256" key="4">
    <source>
        <dbReference type="ARBA" id="ARBA00022679"/>
    </source>
</evidence>
<feature type="transmembrane region" description="Helical" evidence="8">
    <location>
        <begin position="295"/>
        <end position="313"/>
    </location>
</feature>
<keyword evidence="4" id="KW-0808">Transferase</keyword>
<keyword evidence="2" id="KW-1003">Cell membrane</keyword>
<reference evidence="10 11" key="1">
    <citation type="submission" date="2018-01" db="EMBL/GenBank/DDBJ databases">
        <title>Metagenomic assembled genomes from two thermal pools in the Uzon Caldera, Kamchatka, Russia.</title>
        <authorList>
            <person name="Wilkins L."/>
            <person name="Ettinger C."/>
        </authorList>
    </citation>
    <scope>NUCLEOTIDE SEQUENCE [LARGE SCALE GENOMIC DNA]</scope>
    <source>
        <strain evidence="10">ZAV-15</strain>
    </source>
</reference>
<dbReference type="GO" id="GO:0005886">
    <property type="term" value="C:plasma membrane"/>
    <property type="evidence" value="ECO:0007669"/>
    <property type="project" value="UniProtKB-SubCell"/>
</dbReference>
<evidence type="ECO:0000256" key="1">
    <source>
        <dbReference type="ARBA" id="ARBA00004651"/>
    </source>
</evidence>
<keyword evidence="6 8" id="KW-1133">Transmembrane helix</keyword>
<feature type="domain" description="Glycosyltransferase RgtA/B/C/D-like" evidence="9">
    <location>
        <begin position="56"/>
        <end position="214"/>
    </location>
</feature>
<protein>
    <recommendedName>
        <fullName evidence="9">Glycosyltransferase RgtA/B/C/D-like domain-containing protein</fullName>
    </recommendedName>
</protein>
<evidence type="ECO:0000256" key="7">
    <source>
        <dbReference type="ARBA" id="ARBA00023136"/>
    </source>
</evidence>
<dbReference type="InterPro" id="IPR038731">
    <property type="entry name" value="RgtA/B/C-like"/>
</dbReference>
<evidence type="ECO:0000313" key="11">
    <source>
        <dbReference type="Proteomes" id="UP000235731"/>
    </source>
</evidence>
<gene>
    <name evidence="10" type="ORF">C0197_03165</name>
</gene>
<feature type="transmembrane region" description="Helical" evidence="8">
    <location>
        <begin position="239"/>
        <end position="262"/>
    </location>
</feature>
<dbReference type="GO" id="GO:0016763">
    <property type="term" value="F:pentosyltransferase activity"/>
    <property type="evidence" value="ECO:0007669"/>
    <property type="project" value="TreeGrafter"/>
</dbReference>
<keyword evidence="7 8" id="KW-0472">Membrane</keyword>
<evidence type="ECO:0000256" key="5">
    <source>
        <dbReference type="ARBA" id="ARBA00022692"/>
    </source>
</evidence>
<feature type="transmembrane region" description="Helical" evidence="8">
    <location>
        <begin position="7"/>
        <end position="28"/>
    </location>
</feature>
<accession>A0A2N7PJQ7</accession>
<evidence type="ECO:0000256" key="3">
    <source>
        <dbReference type="ARBA" id="ARBA00022676"/>
    </source>
</evidence>
<dbReference type="GO" id="GO:0009103">
    <property type="term" value="P:lipopolysaccharide biosynthetic process"/>
    <property type="evidence" value="ECO:0007669"/>
    <property type="project" value="UniProtKB-ARBA"/>
</dbReference>
<feature type="transmembrane region" description="Helical" evidence="8">
    <location>
        <begin position="344"/>
        <end position="363"/>
    </location>
</feature>
<name>A0A2N7PJQ7_9BACT</name>
<dbReference type="PANTHER" id="PTHR33908">
    <property type="entry name" value="MANNOSYLTRANSFERASE YKCB-RELATED"/>
    <property type="match status" value="1"/>
</dbReference>
<keyword evidence="5 8" id="KW-0812">Transmembrane</keyword>
<evidence type="ECO:0000259" key="9">
    <source>
        <dbReference type="Pfam" id="PF13231"/>
    </source>
</evidence>
<feature type="transmembrane region" description="Helical" evidence="8">
    <location>
        <begin position="84"/>
        <end position="103"/>
    </location>
</feature>
<keyword evidence="3" id="KW-0328">Glycosyltransferase</keyword>
<dbReference type="PANTHER" id="PTHR33908:SF11">
    <property type="entry name" value="MEMBRANE PROTEIN"/>
    <property type="match status" value="1"/>
</dbReference>